<dbReference type="InterPro" id="IPR023241">
    <property type="entry name" value="FAM175_plant"/>
</dbReference>
<dbReference type="EMBL" id="OX451737">
    <property type="protein sequence ID" value="CAI8601125.1"/>
    <property type="molecule type" value="Genomic_DNA"/>
</dbReference>
<dbReference type="AlphaFoldDB" id="A0AAV0ZXA0"/>
<dbReference type="InterPro" id="IPR023238">
    <property type="entry name" value="FAM175"/>
</dbReference>
<reference evidence="1 2" key="1">
    <citation type="submission" date="2023-01" db="EMBL/GenBank/DDBJ databases">
        <authorList>
            <person name="Kreplak J."/>
        </authorList>
    </citation>
    <scope>NUCLEOTIDE SEQUENCE [LARGE SCALE GENOMIC DNA]</scope>
</reference>
<accession>A0AAV0ZXA0</accession>
<evidence type="ECO:0000313" key="2">
    <source>
        <dbReference type="Proteomes" id="UP001157006"/>
    </source>
</evidence>
<keyword evidence="2" id="KW-1185">Reference proteome</keyword>
<dbReference type="CDD" id="cd23656">
    <property type="entry name" value="Abraxas_plant"/>
    <property type="match status" value="1"/>
</dbReference>
<name>A0AAV0ZXA0_VICFA</name>
<dbReference type="Pfam" id="PF21125">
    <property type="entry name" value="MPN_2A_DUB_like"/>
    <property type="match status" value="1"/>
</dbReference>
<dbReference type="PRINTS" id="PR02054">
    <property type="entry name" value="FAM175PLANT"/>
</dbReference>
<gene>
    <name evidence="1" type="ORF">VFH_II256960</name>
</gene>
<dbReference type="PANTHER" id="PTHR31728:SF5">
    <property type="entry name" value="OS07G0540200 PROTEIN"/>
    <property type="match status" value="1"/>
</dbReference>
<dbReference type="GO" id="GO:0005634">
    <property type="term" value="C:nucleus"/>
    <property type="evidence" value="ECO:0007669"/>
    <property type="project" value="TreeGrafter"/>
</dbReference>
<dbReference type="GO" id="GO:0031593">
    <property type="term" value="F:polyubiquitin modification-dependent protein binding"/>
    <property type="evidence" value="ECO:0007669"/>
    <property type="project" value="TreeGrafter"/>
</dbReference>
<sequence>MDNPPPLQKIAISGATLSSLIHRFSTATSTSSIDGLLFGNLTYVTSLNLSDDSSETSQTLLATVTSFLTSSSFHDTSGKINTSSLRRLIPNSTSLLGWFSGRRRTPLRPSLREFSITSSLSSLFELSSTKPSPNSNSSSSSPNFNPCLFFLLASPISDQTSHIHTHDYRAYQFLTGTNSFNPVSIDIINIGPAFRDHYGSFIPNSPFPTLDCQLSYSPMIRDDDDERLSKMKQASKDQMELDACVEGLEVGRLSKLMGSEAKNYTQSLEDLYLKMLVKIENLTTLVEQSSARVLEQEFVMLLSTEGEGREAHLCMPINANQYDEKSQIVALETI</sequence>
<organism evidence="1 2">
    <name type="scientific">Vicia faba</name>
    <name type="common">Broad bean</name>
    <name type="synonym">Faba vulgaris</name>
    <dbReference type="NCBI Taxonomy" id="3906"/>
    <lineage>
        <taxon>Eukaryota</taxon>
        <taxon>Viridiplantae</taxon>
        <taxon>Streptophyta</taxon>
        <taxon>Embryophyta</taxon>
        <taxon>Tracheophyta</taxon>
        <taxon>Spermatophyta</taxon>
        <taxon>Magnoliopsida</taxon>
        <taxon>eudicotyledons</taxon>
        <taxon>Gunneridae</taxon>
        <taxon>Pentapetalae</taxon>
        <taxon>rosids</taxon>
        <taxon>fabids</taxon>
        <taxon>Fabales</taxon>
        <taxon>Fabaceae</taxon>
        <taxon>Papilionoideae</taxon>
        <taxon>50 kb inversion clade</taxon>
        <taxon>NPAAA clade</taxon>
        <taxon>Hologalegina</taxon>
        <taxon>IRL clade</taxon>
        <taxon>Fabeae</taxon>
        <taxon>Vicia</taxon>
    </lineage>
</organism>
<dbReference type="PANTHER" id="PTHR31728">
    <property type="entry name" value="ABRAXAS FAMILY MEMBER"/>
    <property type="match status" value="1"/>
</dbReference>
<dbReference type="Proteomes" id="UP001157006">
    <property type="component" value="Chromosome 2"/>
</dbReference>
<protein>
    <submittedName>
        <fullName evidence="1">Uncharacterized protein</fullName>
    </submittedName>
</protein>
<evidence type="ECO:0000313" key="1">
    <source>
        <dbReference type="EMBL" id="CAI8601125.1"/>
    </source>
</evidence>
<proteinExistence type="predicted"/>
<dbReference type="PRINTS" id="PR02051">
    <property type="entry name" value="PROTEINF175"/>
</dbReference>